<evidence type="ECO:0000313" key="1">
    <source>
        <dbReference type="EMBL" id="GFY22539.1"/>
    </source>
</evidence>
<protein>
    <submittedName>
        <fullName evidence="1">Uncharacterized protein</fullName>
    </submittedName>
</protein>
<dbReference type="EMBL" id="BMAU01021361">
    <property type="protein sequence ID" value="GFY22539.1"/>
    <property type="molecule type" value="Genomic_DNA"/>
</dbReference>
<name>A0A8X6VU85_TRICX</name>
<organism evidence="1 2">
    <name type="scientific">Trichonephila clavipes</name>
    <name type="common">Golden silk orbweaver</name>
    <name type="synonym">Nephila clavipes</name>
    <dbReference type="NCBI Taxonomy" id="2585209"/>
    <lineage>
        <taxon>Eukaryota</taxon>
        <taxon>Metazoa</taxon>
        <taxon>Ecdysozoa</taxon>
        <taxon>Arthropoda</taxon>
        <taxon>Chelicerata</taxon>
        <taxon>Arachnida</taxon>
        <taxon>Araneae</taxon>
        <taxon>Araneomorphae</taxon>
        <taxon>Entelegynae</taxon>
        <taxon>Araneoidea</taxon>
        <taxon>Nephilidae</taxon>
        <taxon>Trichonephila</taxon>
    </lineage>
</organism>
<sequence>MDVCKYIVPVQQGGTLNSRRVTSPDKNLVEGDERVLKATDNHRRKSLAICLRQVALKQQHNSRFLPTNKVMIIVKYWPTKLAIVRRIRFAGSKVKLYP</sequence>
<dbReference type="Proteomes" id="UP000887159">
    <property type="component" value="Unassembled WGS sequence"/>
</dbReference>
<evidence type="ECO:0000313" key="2">
    <source>
        <dbReference type="Proteomes" id="UP000887159"/>
    </source>
</evidence>
<gene>
    <name evidence="1" type="ORF">TNCV_2178001</name>
</gene>
<keyword evidence="2" id="KW-1185">Reference proteome</keyword>
<reference evidence="1" key="1">
    <citation type="submission" date="2020-08" db="EMBL/GenBank/DDBJ databases">
        <title>Multicomponent nature underlies the extraordinary mechanical properties of spider dragline silk.</title>
        <authorList>
            <person name="Kono N."/>
            <person name="Nakamura H."/>
            <person name="Mori M."/>
            <person name="Yoshida Y."/>
            <person name="Ohtoshi R."/>
            <person name="Malay A.D."/>
            <person name="Moran D.A.P."/>
            <person name="Tomita M."/>
            <person name="Numata K."/>
            <person name="Arakawa K."/>
        </authorList>
    </citation>
    <scope>NUCLEOTIDE SEQUENCE</scope>
</reference>
<accession>A0A8X6VU85</accession>
<proteinExistence type="predicted"/>
<comment type="caution">
    <text evidence="1">The sequence shown here is derived from an EMBL/GenBank/DDBJ whole genome shotgun (WGS) entry which is preliminary data.</text>
</comment>
<dbReference type="AlphaFoldDB" id="A0A8X6VU85"/>